<dbReference type="AlphaFoldDB" id="A0A377K6K9"/>
<proteinExistence type="predicted"/>
<dbReference type="EMBL" id="UGEM01000004">
    <property type="protein sequence ID" value="STP19304.1"/>
    <property type="molecule type" value="Genomic_DNA"/>
</dbReference>
<gene>
    <name evidence="1" type="ORF">NCTC9075_02717</name>
</gene>
<organism evidence="1 2">
    <name type="scientific">Escherichia coli</name>
    <dbReference type="NCBI Taxonomy" id="562"/>
    <lineage>
        <taxon>Bacteria</taxon>
        <taxon>Pseudomonadati</taxon>
        <taxon>Pseudomonadota</taxon>
        <taxon>Gammaproteobacteria</taxon>
        <taxon>Enterobacterales</taxon>
        <taxon>Enterobacteriaceae</taxon>
        <taxon>Escherichia</taxon>
    </lineage>
</organism>
<protein>
    <submittedName>
        <fullName evidence="1">Uncharacterized protein</fullName>
    </submittedName>
</protein>
<sequence length="163" mass="18839">MRQQPCRDKASQVKHPLPERHYRFLFGARRWVSKFRFSSLLCASISINRYFGRVQLLGKHVYWRPTTLPASVRDYPLPVRETHHGSILLRTPAAWCCAYTSEQHDKVPRATVSTMILPPHREHTSNVTVGRFCVLKVRRCRGNASEYGHYPTRRPLTISAAAL</sequence>
<evidence type="ECO:0000313" key="1">
    <source>
        <dbReference type="EMBL" id="STP19304.1"/>
    </source>
</evidence>
<reference evidence="1 2" key="1">
    <citation type="submission" date="2018-06" db="EMBL/GenBank/DDBJ databases">
        <authorList>
            <consortium name="Pathogen Informatics"/>
            <person name="Doyle S."/>
        </authorList>
    </citation>
    <scope>NUCLEOTIDE SEQUENCE [LARGE SCALE GENOMIC DNA]</scope>
    <source>
        <strain evidence="1 2">NCTC9075</strain>
    </source>
</reference>
<accession>A0A377K6K9</accession>
<name>A0A377K6K9_ECOLX</name>
<evidence type="ECO:0000313" key="2">
    <source>
        <dbReference type="Proteomes" id="UP000254181"/>
    </source>
</evidence>
<dbReference type="Proteomes" id="UP000254181">
    <property type="component" value="Unassembled WGS sequence"/>
</dbReference>